<sequence length="136" mass="15238">MGPEREGPALFAKGSATGVTMSTEKQQKRGPPHIIRLDKAFKLAEQWVNIMSKDVKDEPSFWSRVKYLIEPVERKLRAKLEAGKRKAAKSIEECSANNDVDHADSDEELESRTNGFTKKIKGTPPSSSLQVKEKLK</sequence>
<feature type="region of interest" description="Disordered" evidence="1">
    <location>
        <begin position="87"/>
        <end position="136"/>
    </location>
</feature>
<dbReference type="PANTHER" id="PTHR35741">
    <property type="entry name" value="FACTOR CWC22-LIKE PROTEIN, PUTATIVE (DUF3245)-RELATED"/>
    <property type="match status" value="1"/>
</dbReference>
<dbReference type="PANTHER" id="PTHR35741:SF1">
    <property type="entry name" value="FACTOR CWC22-LIKE PROTEIN, PUTATIVE (DUF3245)-RELATED"/>
    <property type="match status" value="1"/>
</dbReference>
<dbReference type="EMBL" id="EQ974105">
    <property type="protein sequence ID" value="EEF33596.1"/>
    <property type="molecule type" value="Genomic_DNA"/>
</dbReference>
<accession>B9SS05</accession>
<feature type="region of interest" description="Disordered" evidence="1">
    <location>
        <begin position="1"/>
        <end position="31"/>
    </location>
</feature>
<proteinExistence type="predicted"/>
<evidence type="ECO:0000313" key="2">
    <source>
        <dbReference type="EMBL" id="EEF33596.1"/>
    </source>
</evidence>
<dbReference type="InParanoid" id="B9SS05"/>
<evidence type="ECO:0000313" key="3">
    <source>
        <dbReference type="Proteomes" id="UP000008311"/>
    </source>
</evidence>
<keyword evidence="3" id="KW-1185">Reference proteome</keyword>
<dbReference type="Proteomes" id="UP000008311">
    <property type="component" value="Unassembled WGS sequence"/>
</dbReference>
<gene>
    <name evidence="2" type="ORF">RCOM_0519590</name>
</gene>
<dbReference type="AlphaFoldDB" id="B9SS05"/>
<dbReference type="STRING" id="3988.B9SS05"/>
<dbReference type="FunCoup" id="B9SS05">
    <property type="interactions" value="1236"/>
</dbReference>
<name>B9SS05_RICCO</name>
<protein>
    <submittedName>
        <fullName evidence="2">Uncharacterized protein</fullName>
    </submittedName>
</protein>
<evidence type="ECO:0000256" key="1">
    <source>
        <dbReference type="SAM" id="MobiDB-lite"/>
    </source>
</evidence>
<reference evidence="3" key="1">
    <citation type="journal article" date="2010" name="Nat. Biotechnol.">
        <title>Draft genome sequence of the oilseed species Ricinus communis.</title>
        <authorList>
            <person name="Chan A.P."/>
            <person name="Crabtree J."/>
            <person name="Zhao Q."/>
            <person name="Lorenzi H."/>
            <person name="Orvis J."/>
            <person name="Puiu D."/>
            <person name="Melake-Berhan A."/>
            <person name="Jones K.M."/>
            <person name="Redman J."/>
            <person name="Chen G."/>
            <person name="Cahoon E.B."/>
            <person name="Gedil M."/>
            <person name="Stanke M."/>
            <person name="Haas B.J."/>
            <person name="Wortman J.R."/>
            <person name="Fraser-Liggett C.M."/>
            <person name="Ravel J."/>
            <person name="Rabinowicz P.D."/>
        </authorList>
    </citation>
    <scope>NUCLEOTIDE SEQUENCE [LARGE SCALE GENOMIC DNA]</scope>
    <source>
        <strain evidence="3">cv. Hale</strain>
    </source>
</reference>
<organism evidence="2 3">
    <name type="scientific">Ricinus communis</name>
    <name type="common">Castor bean</name>
    <dbReference type="NCBI Taxonomy" id="3988"/>
    <lineage>
        <taxon>Eukaryota</taxon>
        <taxon>Viridiplantae</taxon>
        <taxon>Streptophyta</taxon>
        <taxon>Embryophyta</taxon>
        <taxon>Tracheophyta</taxon>
        <taxon>Spermatophyta</taxon>
        <taxon>Magnoliopsida</taxon>
        <taxon>eudicotyledons</taxon>
        <taxon>Gunneridae</taxon>
        <taxon>Pentapetalae</taxon>
        <taxon>rosids</taxon>
        <taxon>fabids</taxon>
        <taxon>Malpighiales</taxon>
        <taxon>Euphorbiaceae</taxon>
        <taxon>Acalyphoideae</taxon>
        <taxon>Acalypheae</taxon>
        <taxon>Ricinus</taxon>
    </lineage>
</organism>